<feature type="transmembrane region" description="Helical" evidence="2">
    <location>
        <begin position="12"/>
        <end position="33"/>
    </location>
</feature>
<evidence type="ECO:0000256" key="1">
    <source>
        <dbReference type="SAM" id="MobiDB-lite"/>
    </source>
</evidence>
<protein>
    <submittedName>
        <fullName evidence="3">Uncharacterized protein</fullName>
    </submittedName>
</protein>
<reference evidence="3" key="1">
    <citation type="journal article" date="1999" name="Parasitology">
        <title>Characterization, cloning and immunogenicity of antigens released by lung-stage larvae of Schistosoma mansoni.</title>
        <authorList>
            <person name="Harrop R."/>
            <person name="Coulson P.S."/>
            <person name="Wilson R.A."/>
        </authorList>
    </citation>
    <scope>NUCLEOTIDE SEQUENCE</scope>
</reference>
<feature type="region of interest" description="Disordered" evidence="1">
    <location>
        <begin position="47"/>
        <end position="92"/>
    </location>
</feature>
<feature type="non-terminal residue" evidence="3">
    <location>
        <position position="1"/>
    </location>
</feature>
<keyword evidence="2" id="KW-0472">Membrane</keyword>
<keyword evidence="2" id="KW-1133">Transmembrane helix</keyword>
<keyword evidence="2" id="KW-0812">Transmembrane</keyword>
<dbReference type="EMBL" id="AF030963">
    <property type="protein sequence ID" value="AAB86564.1"/>
    <property type="molecule type" value="mRNA"/>
</dbReference>
<proteinExistence type="evidence at transcript level"/>
<feature type="compositionally biased region" description="Acidic residues" evidence="1">
    <location>
        <begin position="47"/>
        <end position="74"/>
    </location>
</feature>
<evidence type="ECO:0000313" key="3">
    <source>
        <dbReference type="EMBL" id="AAB86564.1"/>
    </source>
</evidence>
<organism evidence="3">
    <name type="scientific">Schistosoma mansoni</name>
    <name type="common">Blood fluke</name>
    <dbReference type="NCBI Taxonomy" id="6183"/>
    <lineage>
        <taxon>Eukaryota</taxon>
        <taxon>Metazoa</taxon>
        <taxon>Spiralia</taxon>
        <taxon>Lophotrochozoa</taxon>
        <taxon>Platyhelminthes</taxon>
        <taxon>Trematoda</taxon>
        <taxon>Digenea</taxon>
        <taxon>Strigeidida</taxon>
        <taxon>Schistosomatoidea</taxon>
        <taxon>Schistosomatidae</taxon>
        <taxon>Schistosoma</taxon>
    </lineage>
</organism>
<dbReference type="AlphaFoldDB" id="O17456"/>
<accession>O17456</accession>
<sequence length="92" mass="10636">TTSYGLKMKYNCLQNTSLLAVIMVLMVMINVSYSHAIHANHYDDNDLVTDSLDDNEYEDENGAGDYDENEDTYENEGVLNDPQFYRRGHYNE</sequence>
<name>O17456_SCHMA</name>
<evidence type="ECO:0000256" key="2">
    <source>
        <dbReference type="SAM" id="Phobius"/>
    </source>
</evidence>
<dbReference type="HOGENOM" id="CLU_2515478_0_0_1"/>